<accession>A0A9Q3ZSQ3</accession>
<dbReference type="Pfam" id="PF00132">
    <property type="entry name" value="Hexapep"/>
    <property type="match status" value="1"/>
</dbReference>
<keyword evidence="3" id="KW-0808">Transferase</keyword>
<evidence type="ECO:0000256" key="5">
    <source>
        <dbReference type="ARBA" id="ARBA00023098"/>
    </source>
</evidence>
<dbReference type="InterPro" id="IPR001451">
    <property type="entry name" value="Hexapep"/>
</dbReference>
<dbReference type="EMBL" id="WKEU01000005">
    <property type="protein sequence ID" value="MCF5061853.1"/>
    <property type="molecule type" value="Genomic_DNA"/>
</dbReference>
<name>A0A9Q3ZSQ3_PSESX</name>
<evidence type="ECO:0000256" key="4">
    <source>
        <dbReference type="ARBA" id="ARBA00022737"/>
    </source>
</evidence>
<dbReference type="SUPFAM" id="SSF51161">
    <property type="entry name" value="Trimeric LpxA-like enzymes"/>
    <property type="match status" value="1"/>
</dbReference>
<dbReference type="GO" id="GO:0009245">
    <property type="term" value="P:lipid A biosynthetic process"/>
    <property type="evidence" value="ECO:0007669"/>
    <property type="project" value="UniProtKB-KW"/>
</dbReference>
<organism evidence="7 8">
    <name type="scientific">Pseudomonas syringae</name>
    <dbReference type="NCBI Taxonomy" id="317"/>
    <lineage>
        <taxon>Bacteria</taxon>
        <taxon>Pseudomonadati</taxon>
        <taxon>Pseudomonadota</taxon>
        <taxon>Gammaproteobacteria</taxon>
        <taxon>Pseudomonadales</taxon>
        <taxon>Pseudomonadaceae</taxon>
        <taxon>Pseudomonas</taxon>
    </lineage>
</organism>
<evidence type="ECO:0000256" key="6">
    <source>
        <dbReference type="ARBA" id="ARBA00023315"/>
    </source>
</evidence>
<dbReference type="InterPro" id="IPR051159">
    <property type="entry name" value="Hexapeptide_acetyltransf"/>
</dbReference>
<dbReference type="Gene3D" id="2.160.10.10">
    <property type="entry name" value="Hexapeptide repeat proteins"/>
    <property type="match status" value="1"/>
</dbReference>
<dbReference type="InterPro" id="IPR011004">
    <property type="entry name" value="Trimer_LpxA-like_sf"/>
</dbReference>
<dbReference type="PANTHER" id="PTHR23416">
    <property type="entry name" value="SIALIC ACID SYNTHASE-RELATED"/>
    <property type="match status" value="1"/>
</dbReference>
<gene>
    <name evidence="7" type="ORF">GIW73_02620</name>
</gene>
<evidence type="ECO:0000256" key="2">
    <source>
        <dbReference type="ARBA" id="ARBA00022556"/>
    </source>
</evidence>
<dbReference type="CDD" id="cd04647">
    <property type="entry name" value="LbH_MAT_like"/>
    <property type="match status" value="1"/>
</dbReference>
<sequence>MAGRAKTFGVNIYMGRSVCLKNVEHLSIGDNVSIHDACYLDALGGLEIGNNVSIAHHTSILTFNHTWEDASLPIKYNPVQTAPVIINDDVWVGCGVRIMPGVTIGTRSVIAAGSVVTRDVPPGVIVAGVPAKVIKSIL</sequence>
<comment type="caution">
    <text evidence="7">The sequence shown here is derived from an EMBL/GenBank/DDBJ whole genome shotgun (WGS) entry which is preliminary data.</text>
</comment>
<dbReference type="Proteomes" id="UP000814207">
    <property type="component" value="Unassembled WGS sequence"/>
</dbReference>
<protein>
    <submittedName>
        <fullName evidence="7">Acyltransferase</fullName>
    </submittedName>
</protein>
<keyword evidence="1" id="KW-0444">Lipid biosynthesis</keyword>
<keyword evidence="6 7" id="KW-0012">Acyltransferase</keyword>
<keyword evidence="4" id="KW-0677">Repeat</keyword>
<dbReference type="InterPro" id="IPR018357">
    <property type="entry name" value="Hexapep_transf_CS"/>
</dbReference>
<evidence type="ECO:0000313" key="8">
    <source>
        <dbReference type="Proteomes" id="UP000814207"/>
    </source>
</evidence>
<evidence type="ECO:0000313" key="7">
    <source>
        <dbReference type="EMBL" id="MCF5061853.1"/>
    </source>
</evidence>
<keyword evidence="2" id="KW-0441">Lipid A biosynthesis</keyword>
<reference evidence="7" key="1">
    <citation type="submission" date="2019-11" db="EMBL/GenBank/DDBJ databases">
        <title>Epiphytic Pseudomonas syringae from cherry orchards.</title>
        <authorList>
            <person name="Hulin M.T."/>
        </authorList>
    </citation>
    <scope>NUCLEOTIDE SEQUENCE</scope>
    <source>
        <strain evidence="7">PA-6-9A</strain>
    </source>
</reference>
<keyword evidence="5" id="KW-0443">Lipid metabolism</keyword>
<proteinExistence type="predicted"/>
<dbReference type="PROSITE" id="PS00101">
    <property type="entry name" value="HEXAPEP_TRANSFERASES"/>
    <property type="match status" value="1"/>
</dbReference>
<dbReference type="AlphaFoldDB" id="A0A9Q3ZSQ3"/>
<evidence type="ECO:0000256" key="3">
    <source>
        <dbReference type="ARBA" id="ARBA00022679"/>
    </source>
</evidence>
<dbReference type="GO" id="GO:0016746">
    <property type="term" value="F:acyltransferase activity"/>
    <property type="evidence" value="ECO:0007669"/>
    <property type="project" value="UniProtKB-KW"/>
</dbReference>
<evidence type="ECO:0000256" key="1">
    <source>
        <dbReference type="ARBA" id="ARBA00022516"/>
    </source>
</evidence>
<dbReference type="GO" id="GO:0016020">
    <property type="term" value="C:membrane"/>
    <property type="evidence" value="ECO:0007669"/>
    <property type="project" value="GOC"/>
</dbReference>